<dbReference type="OMA" id="NEARLGH"/>
<dbReference type="InterPro" id="IPR043136">
    <property type="entry name" value="B30.2/SPRY_sf"/>
</dbReference>
<proteinExistence type="predicted"/>
<dbReference type="GeneTree" id="ENSGT00940000161096"/>
<evidence type="ECO:0000259" key="4">
    <source>
        <dbReference type="PROSITE" id="PS50188"/>
    </source>
</evidence>
<dbReference type="Ensembl" id="ENSCMIT00000036472.1">
    <property type="protein sequence ID" value="ENSCMIP00000035943.1"/>
    <property type="gene ID" value="ENSCMIG00000015202.1"/>
</dbReference>
<evidence type="ECO:0000313" key="6">
    <source>
        <dbReference type="Proteomes" id="UP000314986"/>
    </source>
</evidence>
<accession>A0A4W3JCZ9</accession>
<evidence type="ECO:0000256" key="2">
    <source>
        <dbReference type="ARBA" id="ARBA00022771"/>
    </source>
</evidence>
<dbReference type="GO" id="GO:0008270">
    <property type="term" value="F:zinc ion binding"/>
    <property type="evidence" value="ECO:0007669"/>
    <property type="project" value="UniProtKB-KW"/>
</dbReference>
<dbReference type="InterPro" id="IPR013320">
    <property type="entry name" value="ConA-like_dom_sf"/>
</dbReference>
<reference evidence="6" key="3">
    <citation type="journal article" date="2014" name="Nature">
        <title>Elephant shark genome provides unique insights into gnathostome evolution.</title>
        <authorList>
            <consortium name="International Elephant Shark Genome Sequencing Consortium"/>
            <person name="Venkatesh B."/>
            <person name="Lee A.P."/>
            <person name="Ravi V."/>
            <person name="Maurya A.K."/>
            <person name="Lian M.M."/>
            <person name="Swann J.B."/>
            <person name="Ohta Y."/>
            <person name="Flajnik M.F."/>
            <person name="Sutoh Y."/>
            <person name="Kasahara M."/>
            <person name="Hoon S."/>
            <person name="Gangu V."/>
            <person name="Roy S.W."/>
            <person name="Irimia M."/>
            <person name="Korzh V."/>
            <person name="Kondrychyn I."/>
            <person name="Lim Z.W."/>
            <person name="Tay B.H."/>
            <person name="Tohari S."/>
            <person name="Kong K.W."/>
            <person name="Ho S."/>
            <person name="Lorente-Galdos B."/>
            <person name="Quilez J."/>
            <person name="Marques-Bonet T."/>
            <person name="Raney B.J."/>
            <person name="Ingham P.W."/>
            <person name="Tay A."/>
            <person name="Hillier L.W."/>
            <person name="Minx P."/>
            <person name="Boehm T."/>
            <person name="Wilson R.K."/>
            <person name="Brenner S."/>
            <person name="Warren W.C."/>
        </authorList>
    </citation>
    <scope>NUCLEOTIDE SEQUENCE [LARGE SCALE GENOMIC DNA]</scope>
</reference>
<dbReference type="PRINTS" id="PR01407">
    <property type="entry name" value="BUTYPHLNCDUF"/>
</dbReference>
<reference evidence="6" key="2">
    <citation type="journal article" date="2007" name="PLoS Biol.">
        <title>Survey sequencing and comparative analysis of the elephant shark (Callorhinchus milii) genome.</title>
        <authorList>
            <person name="Venkatesh B."/>
            <person name="Kirkness E.F."/>
            <person name="Loh Y.H."/>
            <person name="Halpern A.L."/>
            <person name="Lee A.P."/>
            <person name="Johnson J."/>
            <person name="Dandona N."/>
            <person name="Viswanathan L.D."/>
            <person name="Tay A."/>
            <person name="Venter J.C."/>
            <person name="Strausberg R.L."/>
            <person name="Brenner S."/>
        </authorList>
    </citation>
    <scope>NUCLEOTIDE SEQUENCE [LARGE SCALE GENOMIC DNA]</scope>
</reference>
<dbReference type="InterPro" id="IPR003877">
    <property type="entry name" value="SPRY_dom"/>
</dbReference>
<dbReference type="InterPro" id="IPR006574">
    <property type="entry name" value="PRY"/>
</dbReference>
<sequence length="400" mass="46026">SGWKLVFRENLRVCFHNSVPQPLPHAARFLGFCQACFTGYTVKWIDCVCVDETWQPIALRQEQEPWLKHEMNFVLQNKLVDICEKLQLRLASVERFVEERLSGKNHKASLARELIIQRLNHVREACESEEQRLLEVVHAEEERAQQSILTQKSYWSESQDKLLGIKAYLVDTLTKMDDKLQSDVFERAEEAEGILEPQDSDKLNFNPMCARSHLLDSLWASIAMIWVKNLHIDERTINQSLILSDNKKVLAFVTKKVQRYPDCPERFDYWPNALALESFQSGIHTWKVDVGKSCAYKVGVAQNSLSRKSPGPESRLGYNAFSWVFSRYDEEYTVTHHGKPQALDLLKRPTQIGVLVDFEGGEVLFYDPNSCVLIHSFRAKFTDPVYAAFAVADQSIAIIQ</sequence>
<dbReference type="Gene3D" id="2.60.120.920">
    <property type="match status" value="1"/>
</dbReference>
<feature type="domain" description="B30.2/SPRY" evidence="4">
    <location>
        <begin position="209"/>
        <end position="400"/>
    </location>
</feature>
<dbReference type="InterPro" id="IPR003879">
    <property type="entry name" value="Butyrophylin_SPRY"/>
</dbReference>
<gene>
    <name evidence="5" type="primary">bspry</name>
</gene>
<reference evidence="5" key="4">
    <citation type="submission" date="2025-08" db="UniProtKB">
        <authorList>
            <consortium name="Ensembl"/>
        </authorList>
    </citation>
    <scope>IDENTIFICATION</scope>
</reference>
<dbReference type="Proteomes" id="UP000314986">
    <property type="component" value="Unassembled WGS sequence"/>
</dbReference>
<evidence type="ECO:0000256" key="3">
    <source>
        <dbReference type="ARBA" id="ARBA00022833"/>
    </source>
</evidence>
<name>A0A4W3JCZ9_CALMI</name>
<dbReference type="InParanoid" id="A0A4W3JCZ9"/>
<dbReference type="InterPro" id="IPR001870">
    <property type="entry name" value="B30.2/SPRY"/>
</dbReference>
<keyword evidence="1" id="KW-0479">Metal-binding</keyword>
<dbReference type="SUPFAM" id="SSF49899">
    <property type="entry name" value="Concanavalin A-like lectins/glucanases"/>
    <property type="match status" value="1"/>
</dbReference>
<organism evidence="5 6">
    <name type="scientific">Callorhinchus milii</name>
    <name type="common">Ghost shark</name>
    <dbReference type="NCBI Taxonomy" id="7868"/>
    <lineage>
        <taxon>Eukaryota</taxon>
        <taxon>Metazoa</taxon>
        <taxon>Chordata</taxon>
        <taxon>Craniata</taxon>
        <taxon>Vertebrata</taxon>
        <taxon>Chondrichthyes</taxon>
        <taxon>Holocephali</taxon>
        <taxon>Chimaeriformes</taxon>
        <taxon>Callorhinchidae</taxon>
        <taxon>Callorhinchus</taxon>
    </lineage>
</organism>
<dbReference type="PANTHER" id="PTHR25465:SF66">
    <property type="entry name" value="B BOX AND SPRY DOMAIN-CONTAINING PROTEIN"/>
    <property type="match status" value="1"/>
</dbReference>
<keyword evidence="2" id="KW-0863">Zinc-finger</keyword>
<keyword evidence="6" id="KW-1185">Reference proteome</keyword>
<keyword evidence="3" id="KW-0862">Zinc</keyword>
<dbReference type="Pfam" id="PF13765">
    <property type="entry name" value="PRY"/>
    <property type="match status" value="1"/>
</dbReference>
<reference evidence="5" key="5">
    <citation type="submission" date="2025-09" db="UniProtKB">
        <authorList>
            <consortium name="Ensembl"/>
        </authorList>
    </citation>
    <scope>IDENTIFICATION</scope>
</reference>
<dbReference type="SMART" id="SM00449">
    <property type="entry name" value="SPRY"/>
    <property type="match status" value="1"/>
</dbReference>
<dbReference type="Pfam" id="PF00622">
    <property type="entry name" value="SPRY"/>
    <property type="match status" value="1"/>
</dbReference>
<dbReference type="AlphaFoldDB" id="A0A4W3JCZ9"/>
<dbReference type="GO" id="GO:0005737">
    <property type="term" value="C:cytoplasm"/>
    <property type="evidence" value="ECO:0007669"/>
    <property type="project" value="UniProtKB-ARBA"/>
</dbReference>
<reference evidence="6" key="1">
    <citation type="journal article" date="2006" name="Science">
        <title>Ancient noncoding elements conserved in the human genome.</title>
        <authorList>
            <person name="Venkatesh B."/>
            <person name="Kirkness E.F."/>
            <person name="Loh Y.H."/>
            <person name="Halpern A.L."/>
            <person name="Lee A.P."/>
            <person name="Johnson J."/>
            <person name="Dandona N."/>
            <person name="Viswanathan L.D."/>
            <person name="Tay A."/>
            <person name="Venter J.C."/>
            <person name="Strausberg R.L."/>
            <person name="Brenner S."/>
        </authorList>
    </citation>
    <scope>NUCLEOTIDE SEQUENCE [LARGE SCALE GENOMIC DNA]</scope>
</reference>
<protein>
    <submittedName>
        <fullName evidence="5">B-box and SPRY domain containing</fullName>
    </submittedName>
</protein>
<dbReference type="PROSITE" id="PS50188">
    <property type="entry name" value="B302_SPRY"/>
    <property type="match status" value="1"/>
</dbReference>
<evidence type="ECO:0000256" key="1">
    <source>
        <dbReference type="ARBA" id="ARBA00022723"/>
    </source>
</evidence>
<dbReference type="PANTHER" id="PTHR25465">
    <property type="entry name" value="B-BOX DOMAIN CONTAINING"/>
    <property type="match status" value="1"/>
</dbReference>
<dbReference type="InterPro" id="IPR051051">
    <property type="entry name" value="E3_ubiq-ligase_TRIM/RNF"/>
</dbReference>
<dbReference type="SMART" id="SM00589">
    <property type="entry name" value="PRY"/>
    <property type="match status" value="1"/>
</dbReference>
<evidence type="ECO:0000313" key="5">
    <source>
        <dbReference type="Ensembl" id="ENSCMIP00000035943.1"/>
    </source>
</evidence>